<feature type="compositionally biased region" description="Polar residues" evidence="1">
    <location>
        <begin position="294"/>
        <end position="306"/>
    </location>
</feature>
<protein>
    <recommendedName>
        <fullName evidence="2">J domain-containing protein</fullName>
    </recommendedName>
</protein>
<evidence type="ECO:0000259" key="2">
    <source>
        <dbReference type="PROSITE" id="PS50076"/>
    </source>
</evidence>
<dbReference type="InterPro" id="IPR001623">
    <property type="entry name" value="DnaJ_domain"/>
</dbReference>
<dbReference type="SMART" id="SM00271">
    <property type="entry name" value="DnaJ"/>
    <property type="match status" value="1"/>
</dbReference>
<feature type="compositionally biased region" description="Basic and acidic residues" evidence="1">
    <location>
        <begin position="442"/>
        <end position="462"/>
    </location>
</feature>
<name>A0ABC8VW85_9POAL</name>
<evidence type="ECO:0000313" key="4">
    <source>
        <dbReference type="Proteomes" id="UP001497457"/>
    </source>
</evidence>
<dbReference type="EMBL" id="OZ075121">
    <property type="protein sequence ID" value="CAL4897747.1"/>
    <property type="molecule type" value="Genomic_DNA"/>
</dbReference>
<dbReference type="CDD" id="cd06257">
    <property type="entry name" value="DnaJ"/>
    <property type="match status" value="1"/>
</dbReference>
<feature type="domain" description="J" evidence="2">
    <location>
        <begin position="68"/>
        <end position="132"/>
    </location>
</feature>
<dbReference type="AlphaFoldDB" id="A0ABC8VW85"/>
<proteinExistence type="predicted"/>
<organism evidence="3 4">
    <name type="scientific">Urochloa decumbens</name>
    <dbReference type="NCBI Taxonomy" id="240449"/>
    <lineage>
        <taxon>Eukaryota</taxon>
        <taxon>Viridiplantae</taxon>
        <taxon>Streptophyta</taxon>
        <taxon>Embryophyta</taxon>
        <taxon>Tracheophyta</taxon>
        <taxon>Spermatophyta</taxon>
        <taxon>Magnoliopsida</taxon>
        <taxon>Liliopsida</taxon>
        <taxon>Poales</taxon>
        <taxon>Poaceae</taxon>
        <taxon>PACMAD clade</taxon>
        <taxon>Panicoideae</taxon>
        <taxon>Panicodae</taxon>
        <taxon>Paniceae</taxon>
        <taxon>Melinidinae</taxon>
        <taxon>Urochloa</taxon>
    </lineage>
</organism>
<keyword evidence="4" id="KW-1185">Reference proteome</keyword>
<dbReference type="Pfam" id="PF11926">
    <property type="entry name" value="DUF3444"/>
    <property type="match status" value="2"/>
</dbReference>
<dbReference type="PANTHER" id="PTHR47374">
    <property type="entry name" value="ENDOSOME ANTIGEN-LIKE PROTEIN, PUTATIVE (DUF3444)-RELATED"/>
    <property type="match status" value="1"/>
</dbReference>
<dbReference type="PROSITE" id="PS50076">
    <property type="entry name" value="DNAJ_2"/>
    <property type="match status" value="1"/>
</dbReference>
<sequence length="1019" mass="113981">MECNKDEVARAKALAERKMLDKDFFGAKRAIMKAQQLSKEVDDIDIQKILTVCDVHCAAGAKVNAEIDWYGILQVPVTADDALIKKQYHKFALLLHPDKNKFGGAEAAFKLVGEANITLTDMSKRSAYDMKRNTFRGGAGAGKPPYELRRRHAPAGSRATSVSLHEHRASNPAGTQTTFWTMCPSCGVRYQYYISILKKALRCQSCYKSFIAHEFKEQAVPSVANQQSAWVRKNAGARQQDFPSPQTNFTGQKTWSATPGVHVNTGSHHAGVNTKRQTDGNTAGLKDKIKSDRVTGNASKVSSTSGLKRGRRAEIESSISETSSDSEEEIREHGPAANSAGPGQQIRRSSRQKQEVNYNEEIEDDVEDANNNADDDFANSPGLKRLRKSGLFHGDHSNQTTKLNEDIASHNGPTNGVNNWCNIEDKNKSCAPCGQKTFNGIDQRKGETMHGGENSDGKGKEVHSVSINGLGPIGGASDHYKFTSADQQFFDFGQLRDENEFRAGQIWAVYDDQGCMPRSYARIMKVKTTPEFMLHFVWLEFDPTNKAEELWSYGGLPVACGRFKHGESETAKETGMFSGTISFEKGKTKNSYEIYPRKNEVWALFKEWDIGWSLDADKHKYKSHQYEVVQVLFDLTTTTSIMVMPLMKINGYFSLFMPSREAAPYMIHQDDTLRFSHCVPHHVMSETEGVPEGSLELDPAALPLDLEEAFPSITLECSLVRSQGSDAKYAGLSSGNSGKGFMNVGEGKHTTCMNAGIAAKTPKEDNNKHNSRTAGVTDVADDTIGQTEILCAFGSEFYDFSKERLLEKFSREQIWALYSALDKFPNYYGFIEKVDLKNDKVQVRWLDVCPQGEEEIRLLQEERPIGCGTFRLSSTDDYELITCTGTDAFSHRVEARSNGKEGEYEIIPGPGEIWAVFKNWRAGWTAQDFEKREYELVEVVDHTDSSIQVQVLRKVDSHRTVFMPYRAEGSLKTIRKDEYPKFSHQIPCFDLTRDEGGNHGGYLELDPFSLPEEFLSKVL</sequence>
<accession>A0ABC8VW85</accession>
<feature type="compositionally biased region" description="Acidic residues" evidence="1">
    <location>
        <begin position="358"/>
        <end position="377"/>
    </location>
</feature>
<reference evidence="3 4" key="2">
    <citation type="submission" date="2024-10" db="EMBL/GenBank/DDBJ databases">
        <authorList>
            <person name="Ryan C."/>
        </authorList>
    </citation>
    <scope>NUCLEOTIDE SEQUENCE [LARGE SCALE GENOMIC DNA]</scope>
</reference>
<dbReference type="InterPro" id="IPR024593">
    <property type="entry name" value="DUF3444"/>
</dbReference>
<dbReference type="Proteomes" id="UP001497457">
    <property type="component" value="Chromosome 11b"/>
</dbReference>
<dbReference type="Pfam" id="PF00226">
    <property type="entry name" value="DnaJ"/>
    <property type="match status" value="1"/>
</dbReference>
<dbReference type="PANTHER" id="PTHR47374:SF6">
    <property type="entry name" value="ENDOSOME ANTIGEN-LIKE PROTEIN, PUTATIVE (DUF3444)-RELATED"/>
    <property type="match status" value="1"/>
</dbReference>
<feature type="region of interest" description="Disordered" evidence="1">
    <location>
        <begin position="134"/>
        <end position="168"/>
    </location>
</feature>
<dbReference type="GO" id="GO:0005783">
    <property type="term" value="C:endoplasmic reticulum"/>
    <property type="evidence" value="ECO:0007669"/>
    <property type="project" value="UniProtKB-ARBA"/>
</dbReference>
<gene>
    <name evidence="3" type="ORF">URODEC1_LOCUS7415</name>
</gene>
<feature type="compositionally biased region" description="Polar residues" evidence="1">
    <location>
        <begin position="241"/>
        <end position="257"/>
    </location>
</feature>
<reference evidence="4" key="1">
    <citation type="submission" date="2024-06" db="EMBL/GenBank/DDBJ databases">
        <authorList>
            <person name="Ryan C."/>
        </authorList>
    </citation>
    <scope>NUCLEOTIDE SEQUENCE [LARGE SCALE GENOMIC DNA]</scope>
</reference>
<dbReference type="InterPro" id="IPR036869">
    <property type="entry name" value="J_dom_sf"/>
</dbReference>
<feature type="region of interest" description="Disordered" evidence="1">
    <location>
        <begin position="234"/>
        <end position="399"/>
    </location>
</feature>
<evidence type="ECO:0000256" key="1">
    <source>
        <dbReference type="SAM" id="MobiDB-lite"/>
    </source>
</evidence>
<dbReference type="Gene3D" id="1.10.287.110">
    <property type="entry name" value="DnaJ domain"/>
    <property type="match status" value="1"/>
</dbReference>
<feature type="region of interest" description="Disordered" evidence="1">
    <location>
        <begin position="441"/>
        <end position="462"/>
    </location>
</feature>
<dbReference type="SUPFAM" id="SSF46565">
    <property type="entry name" value="Chaperone J-domain"/>
    <property type="match status" value="1"/>
</dbReference>
<evidence type="ECO:0000313" key="3">
    <source>
        <dbReference type="EMBL" id="CAL4897747.1"/>
    </source>
</evidence>
<dbReference type="PRINTS" id="PR00625">
    <property type="entry name" value="JDOMAIN"/>
</dbReference>